<gene>
    <name evidence="1" type="ORF">CTEN210_06692</name>
</gene>
<evidence type="ECO:0000313" key="1">
    <source>
        <dbReference type="EMBL" id="GFH50216.1"/>
    </source>
</evidence>
<organism evidence="1 2">
    <name type="scientific">Chaetoceros tenuissimus</name>
    <dbReference type="NCBI Taxonomy" id="426638"/>
    <lineage>
        <taxon>Eukaryota</taxon>
        <taxon>Sar</taxon>
        <taxon>Stramenopiles</taxon>
        <taxon>Ochrophyta</taxon>
        <taxon>Bacillariophyta</taxon>
        <taxon>Coscinodiscophyceae</taxon>
        <taxon>Chaetocerotophycidae</taxon>
        <taxon>Chaetocerotales</taxon>
        <taxon>Chaetocerotaceae</taxon>
        <taxon>Chaetoceros</taxon>
    </lineage>
</organism>
<evidence type="ECO:0000313" key="2">
    <source>
        <dbReference type="Proteomes" id="UP001054902"/>
    </source>
</evidence>
<accession>A0AAD3CQB4</accession>
<dbReference type="Proteomes" id="UP001054902">
    <property type="component" value="Unassembled WGS sequence"/>
</dbReference>
<keyword evidence="2" id="KW-1185">Reference proteome</keyword>
<comment type="caution">
    <text evidence="1">The sequence shown here is derived from an EMBL/GenBank/DDBJ whole genome shotgun (WGS) entry which is preliminary data.</text>
</comment>
<name>A0AAD3CQB4_9STRA</name>
<sequence>MQECGGFIPNSFNCNIDGMSKVVPFIANYTGPGAMKTWDMLTQFIAYFGEDVGILVLNFCAYDIGDPNFLDYLKQIAILIRKLQPFFDKPEFKESVEKIEVLNSTLDTISHCCRKTQEYVYPAVCRYLADSYMVLALIIFSTHTGRRVFGGGMGPFEFIGLVLMEENFECLFLTCIVLHATSSDLDVIQVLEELKNEETAMKHRRISLRT</sequence>
<protein>
    <submittedName>
        <fullName evidence="1">Uncharacterized protein</fullName>
    </submittedName>
</protein>
<dbReference type="AlphaFoldDB" id="A0AAD3CQB4"/>
<proteinExistence type="predicted"/>
<reference evidence="1 2" key="1">
    <citation type="journal article" date="2021" name="Sci. Rep.">
        <title>The genome of the diatom Chaetoceros tenuissimus carries an ancient integrated fragment of an extant virus.</title>
        <authorList>
            <person name="Hongo Y."/>
            <person name="Kimura K."/>
            <person name="Takaki Y."/>
            <person name="Yoshida Y."/>
            <person name="Baba S."/>
            <person name="Kobayashi G."/>
            <person name="Nagasaki K."/>
            <person name="Hano T."/>
            <person name="Tomaru Y."/>
        </authorList>
    </citation>
    <scope>NUCLEOTIDE SEQUENCE [LARGE SCALE GENOMIC DNA]</scope>
    <source>
        <strain evidence="1 2">NIES-3715</strain>
    </source>
</reference>
<dbReference type="EMBL" id="BLLK01000038">
    <property type="protein sequence ID" value="GFH50216.1"/>
    <property type="molecule type" value="Genomic_DNA"/>
</dbReference>